<evidence type="ECO:0000313" key="1">
    <source>
        <dbReference type="EMBL" id="VDL75041.1"/>
    </source>
</evidence>
<proteinExistence type="predicted"/>
<accession>A0A158R0A3</accession>
<gene>
    <name evidence="1" type="ORF">NBR_LOCUS11452</name>
</gene>
<evidence type="ECO:0000313" key="3">
    <source>
        <dbReference type="WBParaSite" id="NBR_0001145101-mRNA-1"/>
    </source>
</evidence>
<dbReference type="EMBL" id="UYSL01020528">
    <property type="protein sequence ID" value="VDL75041.1"/>
    <property type="molecule type" value="Genomic_DNA"/>
</dbReference>
<dbReference type="PANTHER" id="PTHR15192:SF8">
    <property type="entry name" value="FAD_NAD(P)-BINDING DOMAIN-CONTAINING PROTEIN"/>
    <property type="match status" value="1"/>
</dbReference>
<dbReference type="PANTHER" id="PTHR15192">
    <property type="entry name" value="PROTEIN CBG05349"/>
    <property type="match status" value="1"/>
</dbReference>
<dbReference type="AlphaFoldDB" id="A0A158R0A3"/>
<sequence length="211" mass="23354">MVFVAAAPPFCGYTFRYAQTECGRRSGHHHCPLAGNGPAGLSMSAFLSGVLPFYNPDTPHPDQVMNQKLMQNIDLSLIDQDLEWCRSLDTIGESTRPLSVLYDSLVRPGADLGAQIPSRLLWQTDPTRHIPHLVLGETAIGGSWNNYDPEVSTCVLFALALPTATSPSLSPSHLYLSLSFENILSARQSERDLKGSICIRRHFANRPCYRR</sequence>
<dbReference type="STRING" id="27835.A0A158R0A3"/>
<keyword evidence="2" id="KW-1185">Reference proteome</keyword>
<dbReference type="InterPro" id="IPR029731">
    <property type="entry name" value="OSGIN1/2"/>
</dbReference>
<organism evidence="3">
    <name type="scientific">Nippostrongylus brasiliensis</name>
    <name type="common">Rat hookworm</name>
    <dbReference type="NCBI Taxonomy" id="27835"/>
    <lineage>
        <taxon>Eukaryota</taxon>
        <taxon>Metazoa</taxon>
        <taxon>Ecdysozoa</taxon>
        <taxon>Nematoda</taxon>
        <taxon>Chromadorea</taxon>
        <taxon>Rhabditida</taxon>
        <taxon>Rhabditina</taxon>
        <taxon>Rhabditomorpha</taxon>
        <taxon>Strongyloidea</taxon>
        <taxon>Heligmosomidae</taxon>
        <taxon>Nippostrongylus</taxon>
    </lineage>
</organism>
<dbReference type="Proteomes" id="UP000271162">
    <property type="component" value="Unassembled WGS sequence"/>
</dbReference>
<name>A0A158R0A3_NIPBR</name>
<reference evidence="3" key="1">
    <citation type="submission" date="2016-04" db="UniProtKB">
        <authorList>
            <consortium name="WormBaseParasite"/>
        </authorList>
    </citation>
    <scope>IDENTIFICATION</scope>
</reference>
<protein>
    <submittedName>
        <fullName evidence="3">COesterase domain-containing protein</fullName>
    </submittedName>
</protein>
<evidence type="ECO:0000313" key="2">
    <source>
        <dbReference type="Proteomes" id="UP000271162"/>
    </source>
</evidence>
<dbReference type="WBParaSite" id="NBR_0001145101-mRNA-1">
    <property type="protein sequence ID" value="NBR_0001145101-mRNA-1"/>
    <property type="gene ID" value="NBR_0001145101"/>
</dbReference>
<reference evidence="1 2" key="2">
    <citation type="submission" date="2018-11" db="EMBL/GenBank/DDBJ databases">
        <authorList>
            <consortium name="Pathogen Informatics"/>
        </authorList>
    </citation>
    <scope>NUCLEOTIDE SEQUENCE [LARGE SCALE GENOMIC DNA]</scope>
</reference>